<organism evidence="1">
    <name type="scientific">Arundo donax</name>
    <name type="common">Giant reed</name>
    <name type="synonym">Donax arundinaceus</name>
    <dbReference type="NCBI Taxonomy" id="35708"/>
    <lineage>
        <taxon>Eukaryota</taxon>
        <taxon>Viridiplantae</taxon>
        <taxon>Streptophyta</taxon>
        <taxon>Embryophyta</taxon>
        <taxon>Tracheophyta</taxon>
        <taxon>Spermatophyta</taxon>
        <taxon>Magnoliopsida</taxon>
        <taxon>Liliopsida</taxon>
        <taxon>Poales</taxon>
        <taxon>Poaceae</taxon>
        <taxon>PACMAD clade</taxon>
        <taxon>Arundinoideae</taxon>
        <taxon>Arundineae</taxon>
        <taxon>Arundo</taxon>
    </lineage>
</organism>
<reference evidence="1" key="2">
    <citation type="journal article" date="2015" name="Data Brief">
        <title>Shoot transcriptome of the giant reed, Arundo donax.</title>
        <authorList>
            <person name="Barrero R.A."/>
            <person name="Guerrero F.D."/>
            <person name="Moolhuijzen P."/>
            <person name="Goolsby J.A."/>
            <person name="Tidwell J."/>
            <person name="Bellgard S.E."/>
            <person name="Bellgard M.I."/>
        </authorList>
    </citation>
    <scope>NUCLEOTIDE SEQUENCE</scope>
    <source>
        <tissue evidence="1">Shoot tissue taken approximately 20 cm above the soil surface</tissue>
    </source>
</reference>
<accession>A0A0A9GMX6</accession>
<protein>
    <submittedName>
        <fullName evidence="1">Uncharacterized protein</fullName>
    </submittedName>
</protein>
<proteinExistence type="predicted"/>
<evidence type="ECO:0000313" key="1">
    <source>
        <dbReference type="EMBL" id="JAE24759.1"/>
    </source>
</evidence>
<reference evidence="1" key="1">
    <citation type="submission" date="2014-09" db="EMBL/GenBank/DDBJ databases">
        <authorList>
            <person name="Magalhaes I.L.F."/>
            <person name="Oliveira U."/>
            <person name="Santos F.R."/>
            <person name="Vidigal T.H.D.A."/>
            <person name="Brescovit A.D."/>
            <person name="Santos A.J."/>
        </authorList>
    </citation>
    <scope>NUCLEOTIDE SEQUENCE</scope>
    <source>
        <tissue evidence="1">Shoot tissue taken approximately 20 cm above the soil surface</tissue>
    </source>
</reference>
<name>A0A0A9GMX6_ARUDO</name>
<dbReference type="EMBL" id="GBRH01173137">
    <property type="protein sequence ID" value="JAE24759.1"/>
    <property type="molecule type" value="Transcribed_RNA"/>
</dbReference>
<sequence>MIRMEKCTEHILSLKTLFRLSLWQYKPVYMKVQFFIDLCFD</sequence>
<dbReference type="AlphaFoldDB" id="A0A0A9GMX6"/>